<dbReference type="Pfam" id="PF04940">
    <property type="entry name" value="BLUF"/>
    <property type="match status" value="1"/>
</dbReference>
<evidence type="ECO:0000313" key="2">
    <source>
        <dbReference type="EMBL" id="SJZ73129.1"/>
    </source>
</evidence>
<protein>
    <submittedName>
        <fullName evidence="2">Sensors of blue-light using FAD</fullName>
    </submittedName>
</protein>
<sequence>MSEERLTHLIYTSRSSPGFDARELKSILQASRGNNARRGVTGMLLAAGDNFFQVLEGDEATLQPLFATIMADPRHAGVTMIIQEPIASRAFGDWTMGFAEVAPEELASLEGAIDASNSERVLDELKPGRAKKILTAFARGRWRSRLD</sequence>
<dbReference type="InterPro" id="IPR007024">
    <property type="entry name" value="BLUF_domain"/>
</dbReference>
<feature type="domain" description="BLUF" evidence="1">
    <location>
        <begin position="6"/>
        <end position="97"/>
    </location>
</feature>
<evidence type="ECO:0000259" key="1">
    <source>
        <dbReference type="PROSITE" id="PS50925"/>
    </source>
</evidence>
<dbReference type="Proteomes" id="UP000190061">
    <property type="component" value="Unassembled WGS sequence"/>
</dbReference>
<evidence type="ECO:0000313" key="3">
    <source>
        <dbReference type="Proteomes" id="UP000190061"/>
    </source>
</evidence>
<dbReference type="Gene3D" id="3.30.70.100">
    <property type="match status" value="1"/>
</dbReference>
<dbReference type="SUPFAM" id="SSF54975">
    <property type="entry name" value="Acylphosphatase/BLUF domain-like"/>
    <property type="match status" value="1"/>
</dbReference>
<dbReference type="EMBL" id="FUXP01000001">
    <property type="protein sequence ID" value="SJZ73129.1"/>
    <property type="molecule type" value="Genomic_DNA"/>
</dbReference>
<dbReference type="RefSeq" id="WP_078757260.1">
    <property type="nucleotide sequence ID" value="NZ_FUXP01000001.1"/>
</dbReference>
<name>A0A1T4N1F6_9GAMM</name>
<reference evidence="2 3" key="1">
    <citation type="submission" date="2017-02" db="EMBL/GenBank/DDBJ databases">
        <authorList>
            <person name="Peterson S.W."/>
        </authorList>
    </citation>
    <scope>NUCLEOTIDE SEQUENCE [LARGE SCALE GENOMIC DNA]</scope>
    <source>
        <strain evidence="2 3">DSM 21749</strain>
    </source>
</reference>
<dbReference type="OrthoDB" id="557705at2"/>
<dbReference type="InterPro" id="IPR036046">
    <property type="entry name" value="Acylphosphatase-like_dom_sf"/>
</dbReference>
<dbReference type="GO" id="GO:0071949">
    <property type="term" value="F:FAD binding"/>
    <property type="evidence" value="ECO:0007669"/>
    <property type="project" value="InterPro"/>
</dbReference>
<keyword evidence="3" id="KW-1185">Reference proteome</keyword>
<gene>
    <name evidence="2" type="ORF">SAMN02745674_00686</name>
</gene>
<dbReference type="SMART" id="SM01034">
    <property type="entry name" value="BLUF"/>
    <property type="match status" value="1"/>
</dbReference>
<organism evidence="2 3">
    <name type="scientific">Lysobacter spongiicola DSM 21749</name>
    <dbReference type="NCBI Taxonomy" id="1122188"/>
    <lineage>
        <taxon>Bacteria</taxon>
        <taxon>Pseudomonadati</taxon>
        <taxon>Pseudomonadota</taxon>
        <taxon>Gammaproteobacteria</taxon>
        <taxon>Lysobacterales</taxon>
        <taxon>Lysobacteraceae</taxon>
        <taxon>Novilysobacter</taxon>
    </lineage>
</organism>
<accession>A0A1T4N1F6</accession>
<proteinExistence type="predicted"/>
<dbReference type="STRING" id="1122188.SAMN02745674_00686"/>
<dbReference type="GO" id="GO:0009882">
    <property type="term" value="F:blue light photoreceptor activity"/>
    <property type="evidence" value="ECO:0007669"/>
    <property type="project" value="InterPro"/>
</dbReference>
<dbReference type="AlphaFoldDB" id="A0A1T4N1F6"/>
<dbReference type="PROSITE" id="PS50925">
    <property type="entry name" value="BLUF"/>
    <property type="match status" value="1"/>
</dbReference>